<dbReference type="STRING" id="55969.SD72_09380"/>
<keyword evidence="9" id="KW-0460">Magnesium</keyword>
<dbReference type="InterPro" id="IPR011009">
    <property type="entry name" value="Kinase-like_dom_sf"/>
</dbReference>
<feature type="binding site" evidence="9">
    <location>
        <position position="220"/>
    </location>
    <ligand>
        <name>Mg(2+)</name>
        <dbReference type="ChEBI" id="CHEBI:18420"/>
    </ligand>
</feature>
<keyword evidence="3 7" id="KW-0547">Nucleotide-binding</keyword>
<name>A0A542Y2H8_9MICO</name>
<evidence type="ECO:0000256" key="9">
    <source>
        <dbReference type="PIRSR" id="PIRSR000706-2"/>
    </source>
</evidence>
<evidence type="ECO:0000256" key="4">
    <source>
        <dbReference type="ARBA" id="ARBA00022777"/>
    </source>
</evidence>
<keyword evidence="6 7" id="KW-0046">Antibiotic resistance</keyword>
<comment type="caution">
    <text evidence="11">The sequence shown here is derived from an EMBL/GenBank/DDBJ whole genome shotgun (WGS) entry which is preliminary data.</text>
</comment>
<feature type="active site" description="Proton acceptor" evidence="8">
    <location>
        <position position="201"/>
    </location>
</feature>
<sequence>MFDKPEAVAEIPTGPVPVPERVRELTGGRELVPIWVNGLGGLTFRDMGGPGNASASYVKWVAAGTPELDLAEEANRLGWARAQGAAVPEVLSHGADEAGSWLITRALEAASAVEPQWIAEPAIAARAIGAGLRVLHDTLPVDECPFEWGIPARIEQFEERVASGESPGDWHRAYRNFTVAEARRRLHDAPDPDRLVVCHGDACAPNTLLDAAGNFAAHVDLGSLGVADRWADLAVAAWSIDWNHGPGFDTLVYEGYGIDADPERIAYYRLLWDLG</sequence>
<gene>
    <name evidence="11" type="ORF">FB468_0266</name>
</gene>
<dbReference type="GO" id="GO:0016773">
    <property type="term" value="F:phosphotransferase activity, alcohol group as acceptor"/>
    <property type="evidence" value="ECO:0007669"/>
    <property type="project" value="InterPro"/>
</dbReference>
<dbReference type="GO" id="GO:0016301">
    <property type="term" value="F:kinase activity"/>
    <property type="evidence" value="ECO:0007669"/>
    <property type="project" value="UniProtKB-KW"/>
</dbReference>
<dbReference type="Gene3D" id="3.30.200.20">
    <property type="entry name" value="Phosphorylase Kinase, domain 1"/>
    <property type="match status" value="1"/>
</dbReference>
<dbReference type="GO" id="GO:0005524">
    <property type="term" value="F:ATP binding"/>
    <property type="evidence" value="ECO:0007669"/>
    <property type="project" value="UniProtKB-KW"/>
</dbReference>
<evidence type="ECO:0000256" key="6">
    <source>
        <dbReference type="ARBA" id="ARBA00023251"/>
    </source>
</evidence>
<dbReference type="InterPro" id="IPR024165">
    <property type="entry name" value="Kan/Strep_kinase"/>
</dbReference>
<dbReference type="RefSeq" id="WP_141885758.1">
    <property type="nucleotide sequence ID" value="NZ_BAAAUY010000015.1"/>
</dbReference>
<dbReference type="SUPFAM" id="SSF56112">
    <property type="entry name" value="Protein kinase-like (PK-like)"/>
    <property type="match status" value="1"/>
</dbReference>
<feature type="domain" description="Aminoglycoside phosphotransferase" evidence="10">
    <location>
        <begin position="65"/>
        <end position="266"/>
    </location>
</feature>
<dbReference type="InterPro" id="IPR002575">
    <property type="entry name" value="Aminoglycoside_PTrfase"/>
</dbReference>
<dbReference type="PIRSF" id="PIRSF000706">
    <property type="entry name" value="Kanamycin_kin"/>
    <property type="match status" value="1"/>
</dbReference>
<evidence type="ECO:0000256" key="1">
    <source>
        <dbReference type="ARBA" id="ARBA00006219"/>
    </source>
</evidence>
<accession>A0A542Y2H8</accession>
<keyword evidence="4 7" id="KW-0418">Kinase</keyword>
<dbReference type="OrthoDB" id="3806873at2"/>
<dbReference type="Gene3D" id="3.90.1200.10">
    <property type="match status" value="1"/>
</dbReference>
<keyword evidence="5 7" id="KW-0067">ATP-binding</keyword>
<evidence type="ECO:0000259" key="10">
    <source>
        <dbReference type="Pfam" id="PF01636"/>
    </source>
</evidence>
<keyword evidence="9" id="KW-0479">Metal-binding</keyword>
<dbReference type="Pfam" id="PF01636">
    <property type="entry name" value="APH"/>
    <property type="match status" value="1"/>
</dbReference>
<evidence type="ECO:0000313" key="12">
    <source>
        <dbReference type="Proteomes" id="UP000319094"/>
    </source>
</evidence>
<dbReference type="AlphaFoldDB" id="A0A542Y2H8"/>
<organism evidence="11 12">
    <name type="scientific">Leucobacter komagatae</name>
    <dbReference type="NCBI Taxonomy" id="55969"/>
    <lineage>
        <taxon>Bacteria</taxon>
        <taxon>Bacillati</taxon>
        <taxon>Actinomycetota</taxon>
        <taxon>Actinomycetes</taxon>
        <taxon>Micrococcales</taxon>
        <taxon>Microbacteriaceae</taxon>
        <taxon>Leucobacter</taxon>
    </lineage>
</organism>
<comment type="similarity">
    <text evidence="1 7">Belongs to the aminoglycoside phosphotransferase family.</text>
</comment>
<dbReference type="GO" id="GO:0046872">
    <property type="term" value="F:metal ion binding"/>
    <property type="evidence" value="ECO:0007669"/>
    <property type="project" value="UniProtKB-KW"/>
</dbReference>
<protein>
    <submittedName>
        <fullName evidence="11">Kanamycin kinase</fullName>
    </submittedName>
</protein>
<evidence type="ECO:0000313" key="11">
    <source>
        <dbReference type="EMBL" id="TQL42280.1"/>
    </source>
</evidence>
<keyword evidence="2 7" id="KW-0808">Transferase</keyword>
<evidence type="ECO:0000256" key="5">
    <source>
        <dbReference type="ARBA" id="ARBA00022840"/>
    </source>
</evidence>
<dbReference type="GO" id="GO:0046677">
    <property type="term" value="P:response to antibiotic"/>
    <property type="evidence" value="ECO:0007669"/>
    <property type="project" value="UniProtKB-KW"/>
</dbReference>
<evidence type="ECO:0000256" key="3">
    <source>
        <dbReference type="ARBA" id="ARBA00022741"/>
    </source>
</evidence>
<dbReference type="Proteomes" id="UP000319094">
    <property type="component" value="Unassembled WGS sequence"/>
</dbReference>
<feature type="binding site" evidence="9">
    <location>
        <position position="206"/>
    </location>
    <ligand>
        <name>Mg(2+)</name>
        <dbReference type="ChEBI" id="CHEBI:18420"/>
    </ligand>
</feature>
<evidence type="ECO:0000256" key="2">
    <source>
        <dbReference type="ARBA" id="ARBA00022679"/>
    </source>
</evidence>
<evidence type="ECO:0000256" key="7">
    <source>
        <dbReference type="PIRNR" id="PIRNR000706"/>
    </source>
</evidence>
<dbReference type="EMBL" id="VFON01000001">
    <property type="protein sequence ID" value="TQL42280.1"/>
    <property type="molecule type" value="Genomic_DNA"/>
</dbReference>
<evidence type="ECO:0000256" key="8">
    <source>
        <dbReference type="PIRSR" id="PIRSR000706-1"/>
    </source>
</evidence>
<keyword evidence="12" id="KW-1185">Reference proteome</keyword>
<dbReference type="CDD" id="cd05150">
    <property type="entry name" value="APH"/>
    <property type="match status" value="1"/>
</dbReference>
<reference evidence="11 12" key="1">
    <citation type="submission" date="2019-06" db="EMBL/GenBank/DDBJ databases">
        <title>Sequencing the genomes of 1000 actinobacteria strains.</title>
        <authorList>
            <person name="Klenk H.-P."/>
        </authorList>
    </citation>
    <scope>NUCLEOTIDE SEQUENCE [LARGE SCALE GENOMIC DNA]</scope>
    <source>
        <strain evidence="11 12">DSM 8803</strain>
    </source>
</reference>
<proteinExistence type="inferred from homology"/>